<proteinExistence type="predicted"/>
<name>A0A162YSM0_9FLAO</name>
<protein>
    <recommendedName>
        <fullName evidence="4">Lipocalin-like domain-containing protein</fullName>
    </recommendedName>
</protein>
<reference evidence="2 3" key="1">
    <citation type="submission" date="2016-01" db="EMBL/GenBank/DDBJ databases">
        <title>The draft genome sequence of Aquimarina sp. RZW4-3-2.</title>
        <authorList>
            <person name="Wang Y."/>
        </authorList>
    </citation>
    <scope>NUCLEOTIDE SEQUENCE [LARGE SCALE GENOMIC DNA]</scope>
    <source>
        <strain evidence="2 3">RZW4-3-2</strain>
    </source>
</reference>
<dbReference type="AlphaFoldDB" id="A0A162YSM0"/>
<dbReference type="OrthoDB" id="1442355at2"/>
<evidence type="ECO:0000313" key="2">
    <source>
        <dbReference type="EMBL" id="KZS39327.1"/>
    </source>
</evidence>
<dbReference type="Proteomes" id="UP000076715">
    <property type="component" value="Unassembled WGS sequence"/>
</dbReference>
<evidence type="ECO:0008006" key="4">
    <source>
        <dbReference type="Google" id="ProtNLM"/>
    </source>
</evidence>
<dbReference type="PROSITE" id="PS51257">
    <property type="entry name" value="PROKAR_LIPOPROTEIN"/>
    <property type="match status" value="1"/>
</dbReference>
<evidence type="ECO:0000256" key="1">
    <source>
        <dbReference type="SAM" id="SignalP"/>
    </source>
</evidence>
<organism evidence="2 3">
    <name type="scientific">Aquimarina aggregata</name>
    <dbReference type="NCBI Taxonomy" id="1642818"/>
    <lineage>
        <taxon>Bacteria</taxon>
        <taxon>Pseudomonadati</taxon>
        <taxon>Bacteroidota</taxon>
        <taxon>Flavobacteriia</taxon>
        <taxon>Flavobacteriales</taxon>
        <taxon>Flavobacteriaceae</taxon>
        <taxon>Aquimarina</taxon>
    </lineage>
</organism>
<keyword evidence="1" id="KW-0732">Signal</keyword>
<feature type="signal peptide" evidence="1">
    <location>
        <begin position="1"/>
        <end position="24"/>
    </location>
</feature>
<sequence>MKKTIVSILALGLLIVSCSNDDDAGDSFKRVTYTLIEVNVENPTDGNGDGIANRNEMLETDCYENTQLVLESPTEFYNVDGKFGYLDTGLQLSVSCQSDGYNGSYEFVDNKLMLKSDEKGVETFEITGDKLIVSYQWTFFDGDLEKKAELVYQKQ</sequence>
<evidence type="ECO:0000313" key="3">
    <source>
        <dbReference type="Proteomes" id="UP000076715"/>
    </source>
</evidence>
<feature type="chain" id="PRO_5007841308" description="Lipocalin-like domain-containing protein" evidence="1">
    <location>
        <begin position="25"/>
        <end position="155"/>
    </location>
</feature>
<gene>
    <name evidence="2" type="ORF">AWE51_12350</name>
</gene>
<comment type="caution">
    <text evidence="2">The sequence shown here is derived from an EMBL/GenBank/DDBJ whole genome shotgun (WGS) entry which is preliminary data.</text>
</comment>
<keyword evidence="3" id="KW-1185">Reference proteome</keyword>
<dbReference type="EMBL" id="LQRT01000035">
    <property type="protein sequence ID" value="KZS39327.1"/>
    <property type="molecule type" value="Genomic_DNA"/>
</dbReference>
<dbReference type="RefSeq" id="WP_066317410.1">
    <property type="nucleotide sequence ID" value="NZ_LQRT01000035.1"/>
</dbReference>
<accession>A0A162YSM0</accession>